<protein>
    <submittedName>
        <fullName evidence="2">Uncharacterized protein</fullName>
    </submittedName>
</protein>
<accession>A0A8H7R8V5</accession>
<feature type="transmembrane region" description="Helical" evidence="1">
    <location>
        <begin position="153"/>
        <end position="172"/>
    </location>
</feature>
<feature type="transmembrane region" description="Helical" evidence="1">
    <location>
        <begin position="320"/>
        <end position="343"/>
    </location>
</feature>
<gene>
    <name evidence="2" type="ORF">INT47_003653</name>
</gene>
<dbReference type="PROSITE" id="PS51257">
    <property type="entry name" value="PROKAR_LIPOPROTEIN"/>
    <property type="match status" value="1"/>
</dbReference>
<evidence type="ECO:0000313" key="2">
    <source>
        <dbReference type="EMBL" id="KAG2206711.1"/>
    </source>
</evidence>
<keyword evidence="1" id="KW-1133">Transmembrane helix</keyword>
<dbReference type="AlphaFoldDB" id="A0A8H7R8V5"/>
<keyword evidence="1" id="KW-0812">Transmembrane</keyword>
<feature type="transmembrane region" description="Helical" evidence="1">
    <location>
        <begin position="297"/>
        <end position="314"/>
    </location>
</feature>
<feature type="transmembrane region" description="Helical" evidence="1">
    <location>
        <begin position="184"/>
        <end position="204"/>
    </location>
</feature>
<evidence type="ECO:0000313" key="3">
    <source>
        <dbReference type="Proteomes" id="UP000603453"/>
    </source>
</evidence>
<feature type="transmembrane region" description="Helical" evidence="1">
    <location>
        <begin position="106"/>
        <end position="133"/>
    </location>
</feature>
<keyword evidence="1" id="KW-0472">Membrane</keyword>
<organism evidence="2 3">
    <name type="scientific">Mucor saturninus</name>
    <dbReference type="NCBI Taxonomy" id="64648"/>
    <lineage>
        <taxon>Eukaryota</taxon>
        <taxon>Fungi</taxon>
        <taxon>Fungi incertae sedis</taxon>
        <taxon>Mucoromycota</taxon>
        <taxon>Mucoromycotina</taxon>
        <taxon>Mucoromycetes</taxon>
        <taxon>Mucorales</taxon>
        <taxon>Mucorineae</taxon>
        <taxon>Mucoraceae</taxon>
        <taxon>Mucor</taxon>
    </lineage>
</organism>
<name>A0A8H7R8V5_9FUNG</name>
<keyword evidence="3" id="KW-1185">Reference proteome</keyword>
<feature type="transmembrane region" description="Helical" evidence="1">
    <location>
        <begin position="240"/>
        <end position="258"/>
    </location>
</feature>
<dbReference type="Proteomes" id="UP000603453">
    <property type="component" value="Unassembled WGS sequence"/>
</dbReference>
<proteinExistence type="predicted"/>
<sequence>MKVVTTLVVGILLSACTAYTTIRGLRPWAPKVLDMCFHHPDQIRANFTNVSTTLDSLVCFYVKYHQQALHDIIGAPLKRINMMTFATVYVLMALEGSRKGFKSSTLLISFPVLGLLANLIGMPIVFLIIWVPLYFHYWESPKKMDLSITMPQVYGILLGILLGYVLPSALISSPYIANNSMLEGDLLCIWQVLPILIVPLFGHIERLFAKMGSSVDGVEQADLKKRLTDVQGKDACERTYLLLGVLNMLVWYGSYLMVAHQGIHLKDSLLLLLNAPGQLPAGLNFTELGQLLGARTILVECIAFIVSFVLWATFQSGLLVGLLVAVATPLMGPGAALAFYSYYREGQIPL</sequence>
<comment type="caution">
    <text evidence="2">The sequence shown here is derived from an EMBL/GenBank/DDBJ whole genome shotgun (WGS) entry which is preliminary data.</text>
</comment>
<reference evidence="2" key="1">
    <citation type="submission" date="2020-12" db="EMBL/GenBank/DDBJ databases">
        <title>Metabolic potential, ecology and presence of endohyphal bacteria is reflected in genomic diversity of Mucoromycotina.</title>
        <authorList>
            <person name="Muszewska A."/>
            <person name="Okrasinska A."/>
            <person name="Steczkiewicz K."/>
            <person name="Drgas O."/>
            <person name="Orlowska M."/>
            <person name="Perlinska-Lenart U."/>
            <person name="Aleksandrzak-Piekarczyk T."/>
            <person name="Szatraj K."/>
            <person name="Zielenkiewicz U."/>
            <person name="Pilsyk S."/>
            <person name="Malc E."/>
            <person name="Mieczkowski P."/>
            <person name="Kruszewska J.S."/>
            <person name="Biernat P."/>
            <person name="Pawlowska J."/>
        </authorList>
    </citation>
    <scope>NUCLEOTIDE SEQUENCE</scope>
    <source>
        <strain evidence="2">WA0000017839</strain>
    </source>
</reference>
<dbReference type="EMBL" id="JAEPRD010000029">
    <property type="protein sequence ID" value="KAG2206711.1"/>
    <property type="molecule type" value="Genomic_DNA"/>
</dbReference>
<evidence type="ECO:0000256" key="1">
    <source>
        <dbReference type="SAM" id="Phobius"/>
    </source>
</evidence>
<dbReference type="OrthoDB" id="2281895at2759"/>